<feature type="transmembrane region" description="Helical" evidence="4">
    <location>
        <begin position="294"/>
        <end position="312"/>
    </location>
</feature>
<evidence type="ECO:0000259" key="5">
    <source>
        <dbReference type="PROSITE" id="PS50850"/>
    </source>
</evidence>
<dbReference type="KEGG" id="hdh:G5B40_06830"/>
<keyword evidence="1 4" id="KW-0812">Transmembrane</keyword>
<feature type="transmembrane region" description="Helical" evidence="4">
    <location>
        <begin position="181"/>
        <end position="202"/>
    </location>
</feature>
<dbReference type="AlphaFoldDB" id="A0A7L5C009"/>
<dbReference type="SUPFAM" id="SSF103473">
    <property type="entry name" value="MFS general substrate transporter"/>
    <property type="match status" value="1"/>
</dbReference>
<dbReference type="InterPro" id="IPR020846">
    <property type="entry name" value="MFS_dom"/>
</dbReference>
<dbReference type="PANTHER" id="PTHR23534">
    <property type="entry name" value="MFS PERMEASE"/>
    <property type="match status" value="1"/>
</dbReference>
<sequence length="415" mass="43184">MTLATETQAHTEILHDDRRARRNVVILAAASAFLGAQMPVHFVLGGLSGQLLATDKSFATLPISATVFCSMLAAPLIALLMGRFGRRAGFMVGVAGGATGATLNALALIQGSFALFLIGSALFGLYMAAQGQYRFAAADTASPAYRPKAISLVMAGGLASAVLGPQVIVPLTRDLLAPIPFAGAYATVVALNLVAWPIIILIDIPRPRRRAKSEGSGRPLREILAVPRVRAAIICAMVSYALMNLVMTAAPLAVVGCGFSPDMAGTVVMAHVLAMFAPSFFTGHLIARFGAERIVATGLALLGVTALVSFSGTTGGHFIIALVLLGLGWNFGFIGATDMLTSSHEPEERAKLQGLNDFLVFGLVTVASLSSGALLNGFGNVVTGWNAVNAAVAPFLTLAAGALIWLAWRRRSATR</sequence>
<evidence type="ECO:0000256" key="4">
    <source>
        <dbReference type="SAM" id="Phobius"/>
    </source>
</evidence>
<feature type="transmembrane region" description="Helical" evidence="4">
    <location>
        <begin position="387"/>
        <end position="408"/>
    </location>
</feature>
<dbReference type="PANTHER" id="PTHR23534:SF1">
    <property type="entry name" value="MAJOR FACILITATOR SUPERFAMILY PROTEIN"/>
    <property type="match status" value="1"/>
</dbReference>
<keyword evidence="3 4" id="KW-0472">Membrane</keyword>
<dbReference type="Pfam" id="PF07690">
    <property type="entry name" value="MFS_1"/>
    <property type="match status" value="1"/>
</dbReference>
<feature type="transmembrane region" description="Helical" evidence="4">
    <location>
        <begin position="59"/>
        <end position="81"/>
    </location>
</feature>
<evidence type="ECO:0000313" key="6">
    <source>
        <dbReference type="EMBL" id="QIE55189.1"/>
    </source>
</evidence>
<evidence type="ECO:0000313" key="7">
    <source>
        <dbReference type="Proteomes" id="UP000503336"/>
    </source>
</evidence>
<feature type="transmembrane region" description="Helical" evidence="4">
    <location>
        <begin position="263"/>
        <end position="287"/>
    </location>
</feature>
<gene>
    <name evidence="6" type="ORF">G5B40_06830</name>
</gene>
<feature type="transmembrane region" description="Helical" evidence="4">
    <location>
        <begin position="149"/>
        <end position="169"/>
    </location>
</feature>
<dbReference type="EMBL" id="CP049056">
    <property type="protein sequence ID" value="QIE55189.1"/>
    <property type="molecule type" value="Genomic_DNA"/>
</dbReference>
<feature type="transmembrane region" description="Helical" evidence="4">
    <location>
        <begin position="24"/>
        <end position="47"/>
    </location>
</feature>
<dbReference type="GO" id="GO:0022857">
    <property type="term" value="F:transmembrane transporter activity"/>
    <property type="evidence" value="ECO:0007669"/>
    <property type="project" value="InterPro"/>
</dbReference>
<organism evidence="6 7">
    <name type="scientific">Pikeienuella piscinae</name>
    <dbReference type="NCBI Taxonomy" id="2748098"/>
    <lineage>
        <taxon>Bacteria</taxon>
        <taxon>Pseudomonadati</taxon>
        <taxon>Pseudomonadota</taxon>
        <taxon>Alphaproteobacteria</taxon>
        <taxon>Rhodobacterales</taxon>
        <taxon>Paracoccaceae</taxon>
        <taxon>Pikeienuella</taxon>
    </lineage>
</organism>
<accession>A0A7L5C009</accession>
<reference evidence="6 7" key="1">
    <citation type="submission" date="2020-02" db="EMBL/GenBank/DDBJ databases">
        <title>complete genome sequence of Rhodobacteraceae bacterium.</title>
        <authorList>
            <person name="Park J."/>
            <person name="Kim Y.-S."/>
            <person name="Kim K.-H."/>
        </authorList>
    </citation>
    <scope>NUCLEOTIDE SEQUENCE [LARGE SCALE GENOMIC DNA]</scope>
    <source>
        <strain evidence="6 7">RR4-56</strain>
    </source>
</reference>
<dbReference type="InterPro" id="IPR011701">
    <property type="entry name" value="MFS"/>
</dbReference>
<keyword evidence="7" id="KW-1185">Reference proteome</keyword>
<dbReference type="RefSeq" id="WP_165096689.1">
    <property type="nucleotide sequence ID" value="NZ_CP049056.1"/>
</dbReference>
<feature type="transmembrane region" description="Helical" evidence="4">
    <location>
        <begin position="358"/>
        <end position="375"/>
    </location>
</feature>
<dbReference type="Proteomes" id="UP000503336">
    <property type="component" value="Chromosome"/>
</dbReference>
<dbReference type="PROSITE" id="PS50850">
    <property type="entry name" value="MFS"/>
    <property type="match status" value="1"/>
</dbReference>
<keyword evidence="2 4" id="KW-1133">Transmembrane helix</keyword>
<evidence type="ECO:0000256" key="1">
    <source>
        <dbReference type="ARBA" id="ARBA00022692"/>
    </source>
</evidence>
<proteinExistence type="predicted"/>
<feature type="transmembrane region" description="Helical" evidence="4">
    <location>
        <begin position="113"/>
        <end position="129"/>
    </location>
</feature>
<dbReference type="InterPro" id="IPR036259">
    <property type="entry name" value="MFS_trans_sf"/>
</dbReference>
<evidence type="ECO:0000256" key="3">
    <source>
        <dbReference type="ARBA" id="ARBA00023136"/>
    </source>
</evidence>
<protein>
    <submittedName>
        <fullName evidence="6">MFS transporter</fullName>
    </submittedName>
</protein>
<feature type="transmembrane region" description="Helical" evidence="4">
    <location>
        <begin position="318"/>
        <end position="337"/>
    </location>
</feature>
<feature type="domain" description="Major facilitator superfamily (MFS) profile" evidence="5">
    <location>
        <begin position="228"/>
        <end position="415"/>
    </location>
</feature>
<evidence type="ECO:0000256" key="2">
    <source>
        <dbReference type="ARBA" id="ARBA00022989"/>
    </source>
</evidence>
<name>A0A7L5C009_9RHOB</name>
<dbReference type="Gene3D" id="1.20.1250.20">
    <property type="entry name" value="MFS general substrate transporter like domains"/>
    <property type="match status" value="1"/>
</dbReference>
<feature type="transmembrane region" description="Helical" evidence="4">
    <location>
        <begin position="88"/>
        <end position="107"/>
    </location>
</feature>